<dbReference type="Proteomes" id="UP001174136">
    <property type="component" value="Unassembled WGS sequence"/>
</dbReference>
<evidence type="ECO:0000313" key="2">
    <source>
        <dbReference type="Proteomes" id="UP001174136"/>
    </source>
</evidence>
<dbReference type="EMBL" id="JAOPHQ010000621">
    <property type="protein sequence ID" value="KAK0153815.1"/>
    <property type="molecule type" value="Genomic_DNA"/>
</dbReference>
<gene>
    <name evidence="1" type="ORF">N1851_004106</name>
</gene>
<name>A0AA47P9X4_MERPO</name>
<accession>A0AA47P9X4</accession>
<dbReference type="AlphaFoldDB" id="A0AA47P9X4"/>
<keyword evidence="2" id="KW-1185">Reference proteome</keyword>
<evidence type="ECO:0000313" key="1">
    <source>
        <dbReference type="EMBL" id="KAK0153815.1"/>
    </source>
</evidence>
<protein>
    <submittedName>
        <fullName evidence="1">Uncharacterized protein</fullName>
    </submittedName>
</protein>
<sequence>MLTSRCEDVHTYIRPLRHTPGVNLLAELGLVVVDIVKLDHKVRLRLQLVPCALVDYGGPEGIVGLLFAVQTLGGVEVTVILVDDKNGPRPIAGQHGRQSSCSCFPFHHGAFSCTRRLLRKLQENIEWARMKFKPSKSRSLSVVKGKLSDQRFYIGEEPIPTVAEKPIKSLGRWYDATLKDTVQVEQLRQDTISGLQSIEKTMLPGRLKLWCLQFGLLPRLMWPLTIYEVPISKVDKLERLVSSFARKWLGVPRCLSNIALYGKGILELPLSSLTEEYKSTKVRLQMMLTESRDPCVAKTAPTLSTGRKWTPSCSYTPGKVSP</sequence>
<reference evidence="1" key="1">
    <citation type="journal article" date="2023" name="Front. Mar. Sci.">
        <title>A new Merluccius polli reference genome to investigate the effects of global change in West African waters.</title>
        <authorList>
            <person name="Mateo J.L."/>
            <person name="Blanco-Fernandez C."/>
            <person name="Garcia-Vazquez E."/>
            <person name="Machado-Schiaffino G."/>
        </authorList>
    </citation>
    <scope>NUCLEOTIDE SEQUENCE</scope>
    <source>
        <strain evidence="1">C29</strain>
        <tissue evidence="1">Fin</tissue>
    </source>
</reference>
<comment type="caution">
    <text evidence="1">The sequence shown here is derived from an EMBL/GenBank/DDBJ whole genome shotgun (WGS) entry which is preliminary data.</text>
</comment>
<proteinExistence type="predicted"/>
<organism evidence="1 2">
    <name type="scientific">Merluccius polli</name>
    <name type="common">Benguela hake</name>
    <name type="synonym">Merluccius cadenati</name>
    <dbReference type="NCBI Taxonomy" id="89951"/>
    <lineage>
        <taxon>Eukaryota</taxon>
        <taxon>Metazoa</taxon>
        <taxon>Chordata</taxon>
        <taxon>Craniata</taxon>
        <taxon>Vertebrata</taxon>
        <taxon>Euteleostomi</taxon>
        <taxon>Actinopterygii</taxon>
        <taxon>Neopterygii</taxon>
        <taxon>Teleostei</taxon>
        <taxon>Neoteleostei</taxon>
        <taxon>Acanthomorphata</taxon>
        <taxon>Zeiogadaria</taxon>
        <taxon>Gadariae</taxon>
        <taxon>Gadiformes</taxon>
        <taxon>Gadoidei</taxon>
        <taxon>Merlucciidae</taxon>
        <taxon>Merluccius</taxon>
    </lineage>
</organism>